<accession>A0A9W7DUW4</accession>
<dbReference type="InterPro" id="IPR023214">
    <property type="entry name" value="HAD_sf"/>
</dbReference>
<dbReference type="EMBL" id="BRXZ01002128">
    <property type="protein sequence ID" value="GMH55115.1"/>
    <property type="molecule type" value="Genomic_DNA"/>
</dbReference>
<comment type="caution">
    <text evidence="1">The sequence shown here is derived from an EMBL/GenBank/DDBJ whole genome shotgun (WGS) entry which is preliminary data.</text>
</comment>
<dbReference type="InterPro" id="IPR036412">
    <property type="entry name" value="HAD-like_sf"/>
</dbReference>
<feature type="non-terminal residue" evidence="1">
    <location>
        <position position="1"/>
    </location>
</feature>
<proteinExistence type="predicted"/>
<sequence length="215" mass="23388">KTGLLGYVSLSTLSLLSKFRLATVSSPPPFRGLVVLITGSRTATALKRLSHLRDLGHLIADVVVTEGGGRVYWPDGDGGWKEDQEWRATHDLSWMPTLKTWCQENGVEWDKGGYSTAVRLKAPSPSTIRAVTLLVRPSATVTQNMGNLDVLPSTSGKANAASYVLRTVGYPPRVGWVGTAGDDDNDLDLALMDFVDRAYFVRKTGERLRGGEVDL</sequence>
<reference evidence="1" key="1">
    <citation type="submission" date="2022-07" db="EMBL/GenBank/DDBJ databases">
        <title>Genome analysis of Parmales, a sister group of diatoms, reveals the evolutionary specialization of diatoms from phago-mixotrophs to photoautotrophs.</title>
        <authorList>
            <person name="Ban H."/>
            <person name="Sato S."/>
            <person name="Yoshikawa S."/>
            <person name="Kazumasa Y."/>
            <person name="Nakamura Y."/>
            <person name="Ichinomiya M."/>
            <person name="Saitoh K."/>
            <person name="Sato N."/>
            <person name="Blanc-Mathieu R."/>
            <person name="Endo H."/>
            <person name="Kuwata A."/>
            <person name="Ogata H."/>
        </authorList>
    </citation>
    <scope>NUCLEOTIDE SEQUENCE</scope>
</reference>
<keyword evidence="2" id="KW-1185">Reference proteome</keyword>
<dbReference type="Gene3D" id="3.40.50.1000">
    <property type="entry name" value="HAD superfamily/HAD-like"/>
    <property type="match status" value="1"/>
</dbReference>
<feature type="non-terminal residue" evidence="1">
    <location>
        <position position="215"/>
    </location>
</feature>
<evidence type="ECO:0000313" key="2">
    <source>
        <dbReference type="Proteomes" id="UP001165082"/>
    </source>
</evidence>
<evidence type="ECO:0000313" key="1">
    <source>
        <dbReference type="EMBL" id="GMH55115.1"/>
    </source>
</evidence>
<dbReference type="SUPFAM" id="SSF56784">
    <property type="entry name" value="HAD-like"/>
    <property type="match status" value="1"/>
</dbReference>
<name>A0A9W7DUW4_9STRA</name>
<dbReference type="AlphaFoldDB" id="A0A9W7DUW4"/>
<dbReference type="OrthoDB" id="407888at2759"/>
<organism evidence="1 2">
    <name type="scientific">Triparma retinervis</name>
    <dbReference type="NCBI Taxonomy" id="2557542"/>
    <lineage>
        <taxon>Eukaryota</taxon>
        <taxon>Sar</taxon>
        <taxon>Stramenopiles</taxon>
        <taxon>Ochrophyta</taxon>
        <taxon>Bolidophyceae</taxon>
        <taxon>Parmales</taxon>
        <taxon>Triparmaceae</taxon>
        <taxon>Triparma</taxon>
    </lineage>
</organism>
<protein>
    <submittedName>
        <fullName evidence="1">Uncharacterized protein</fullName>
    </submittedName>
</protein>
<dbReference type="Proteomes" id="UP001165082">
    <property type="component" value="Unassembled WGS sequence"/>
</dbReference>
<dbReference type="Gene3D" id="3.90.1070.10">
    <property type="match status" value="1"/>
</dbReference>
<gene>
    <name evidence="1" type="ORF">TrRE_jg7805</name>
</gene>